<proteinExistence type="predicted"/>
<dbReference type="OrthoDB" id="5438497at2"/>
<name>A0A1G7ZIV9_9HYPH</name>
<dbReference type="STRING" id="440168.SAMN04487974_12037"/>
<organism evidence="1 2">
    <name type="scientific">Pelagibacterium luteolum</name>
    <dbReference type="NCBI Taxonomy" id="440168"/>
    <lineage>
        <taxon>Bacteria</taxon>
        <taxon>Pseudomonadati</taxon>
        <taxon>Pseudomonadota</taxon>
        <taxon>Alphaproteobacteria</taxon>
        <taxon>Hyphomicrobiales</taxon>
        <taxon>Devosiaceae</taxon>
        <taxon>Pelagibacterium</taxon>
    </lineage>
</organism>
<sequence length="903" mass="97985">MAKMETVNQQFNVGVIDKEKLHRQDLLRVQIGAEVQTNLLGAVTGEMFMRPGFEYLAPVKDNDRGRIWAYYRSDEERAILEFTDETMRVWVEDELLTRTAVSATVTNGDFSSGTGWVTSASPSVLIGGGMLQIAAVGKGRTGYCRREVTGSNPGVEHALRIVVTRGPVTFKVGGGAGSSNYFGPTVLGTGVHSVAFTPVGSGNFWVEFSTDQVLDRAFVDSIQIEAAGVVEIPTPWTVDDLSRLRLDPSLDVIFAACPGHQQRRIERRGQTSWSVTKYQAFDGPFASGKPFEGTVTDFMGTNGLQTSTAWMQVSDVGGLIRTFSERKEFSQRLAAGGVYTDPIRVTGVNATDYNDREFSVSITGTWSGTLKTFRSFDGPDFGYRPFRREAPGSTIDITANASFTNDDDDDNAIVWYRVGFEPGDYTSGVALVGMEYAGDQAINVFEIETVNPTTQLTADVAIRRLEDGDYETSEWEVSDWPFVSGWPTAVSLHEGRLFWSGRDKLWGSISDAFDSFDDSFEGEAGPINRAIATSGSNEAQWMLSLEELVIGTGTSVVSARASSQGEILTPDSLTIKVLKGSIGCAPIGAVQIGNEGLFVDATRRGIFLVRWTGAGYAVNDISKLTKSIFSAGIVELAVQRSPDPRVWAALEDGNLACVLYDPDNEVLGFFLVETTGAVESVTVQQSTVQDRVYASIRREVDGETVRYFEKMALDSEVKPSTLCKTMDSFAVLTPTGTLISGLDHLEGETVVAWAAGGPIVNGDGSRREFVVTGGNVSLPAGYENTQTVLGLPYRGRYKSGRLGSGVEGYSPTMKRKRLVDTGLLMTDFVRSGVKFGSDFDALDDMPSLDESGAAAQAIVLNDVRDEQPFPVDDGFDLDSRVCVEVNSPFTAKFLAMRLGIETV</sequence>
<gene>
    <name evidence="1" type="ORF">SAMN04487974_12037</name>
</gene>
<evidence type="ECO:0000313" key="1">
    <source>
        <dbReference type="EMBL" id="SDH08486.1"/>
    </source>
</evidence>
<dbReference type="RefSeq" id="WP_090598979.1">
    <property type="nucleotide sequence ID" value="NZ_FNCS01000020.1"/>
</dbReference>
<dbReference type="EMBL" id="FNCS01000020">
    <property type="protein sequence ID" value="SDH08486.1"/>
    <property type="molecule type" value="Genomic_DNA"/>
</dbReference>
<evidence type="ECO:0000313" key="2">
    <source>
        <dbReference type="Proteomes" id="UP000199495"/>
    </source>
</evidence>
<dbReference type="Proteomes" id="UP000199495">
    <property type="component" value="Unassembled WGS sequence"/>
</dbReference>
<dbReference type="AlphaFoldDB" id="A0A1G7ZIV9"/>
<protein>
    <submittedName>
        <fullName evidence="1">Uncharacterized protein</fullName>
    </submittedName>
</protein>
<reference evidence="1 2" key="1">
    <citation type="submission" date="2016-10" db="EMBL/GenBank/DDBJ databases">
        <authorList>
            <person name="de Groot N.N."/>
        </authorList>
    </citation>
    <scope>NUCLEOTIDE SEQUENCE [LARGE SCALE GENOMIC DNA]</scope>
    <source>
        <strain evidence="1 2">CGMCC 1.10267</strain>
    </source>
</reference>
<accession>A0A1G7ZIV9</accession>
<keyword evidence="2" id="KW-1185">Reference proteome</keyword>